<dbReference type="GO" id="GO:0004180">
    <property type="term" value="F:carboxypeptidase activity"/>
    <property type="evidence" value="ECO:0007669"/>
    <property type="project" value="TreeGrafter"/>
</dbReference>
<dbReference type="SUPFAM" id="SSF52025">
    <property type="entry name" value="PA domain"/>
    <property type="match status" value="1"/>
</dbReference>
<dbReference type="InterPro" id="IPR003137">
    <property type="entry name" value="PA_domain"/>
</dbReference>
<evidence type="ECO:0000256" key="2">
    <source>
        <dbReference type="SAM" id="Phobius"/>
    </source>
</evidence>
<dbReference type="InterPro" id="IPR007484">
    <property type="entry name" value="Peptidase_M28"/>
</dbReference>
<reference evidence="5" key="1">
    <citation type="submission" date="2018-11" db="EMBL/GenBank/DDBJ databases">
        <title>Venom-gland transcriptomics and venom proteomics of the Florida green centipede (Hemiscolopendra marginata) reveal sex-based variation in a centipede venom.</title>
        <authorList>
            <person name="Nystrom G.S."/>
            <person name="Ward M.J."/>
            <person name="Ellsworth S.A."/>
            <person name="Rokyta D.R."/>
        </authorList>
    </citation>
    <scope>NUCLEOTIDE SEQUENCE</scope>
    <source>
        <tissue evidence="5">Venom gland</tissue>
    </source>
</reference>
<feature type="transmembrane region" description="Helical" evidence="2">
    <location>
        <begin position="12"/>
        <end position="32"/>
    </location>
</feature>
<feature type="domain" description="Peptidase M28" evidence="4">
    <location>
        <begin position="369"/>
        <end position="575"/>
    </location>
</feature>
<organism evidence="5">
    <name type="scientific">Hemiscolopendra marginata</name>
    <dbReference type="NCBI Taxonomy" id="943146"/>
    <lineage>
        <taxon>Eukaryota</taxon>
        <taxon>Metazoa</taxon>
        <taxon>Ecdysozoa</taxon>
        <taxon>Arthropoda</taxon>
        <taxon>Myriapoda</taxon>
        <taxon>Chilopoda</taxon>
        <taxon>Pleurostigmophora</taxon>
        <taxon>Scolopendromorpha</taxon>
        <taxon>Scolopendridae</taxon>
        <taxon>Hemiscolopendra</taxon>
    </lineage>
</organism>
<dbReference type="EMBL" id="GHBY01000668">
    <property type="protein sequence ID" value="MUP40845.1"/>
    <property type="molecule type" value="Transcribed_RNA"/>
</dbReference>
<sequence length="749" mass="84749">MSARLSVRGAVLCSLLALVVGITIGLLIGYLLSISVSDPSHKRQIELLRHLVKDGWNDEPQVTSKILDNIDPERIKENLRFLSEEPHLSNTPRDMLLAEAIRDRWKEYGLDNVEMVPYDILLSFPDAEQPNMVQVLGNKGKVLINISIFDEPLIPEDKKGKHIPAYHAYSPSGVVEGELVYVDQGTEYELRRLDYYEVSLAGKIALAREGGLPTGEKLKLLHSYGAIGAITFPDPMDYASKGTEPQDVYPHTKWLPSTGIVRSSAALEKGDPLTPGFPSIKEAYRKPISEALFPPIPSQPISYGDALKLFSYNVVDATLLQESGEMDGPEPFGGYLNITNRLGSEFAKSPYKKVRLTVNNQYVNSTAYNVIATIPGEIEPDRYVILGNHRDAWSFGAVDPSSGTAMMLELTRVYGELLREGWRPRRTLVFCSWAAEEFALIGSTEWVEDKLPKLHERAVAYINSDVCAVGPSLEIMASPILYDAIYHLTRLIPDPEQKEKNLYEAWRKSMISIHNANQTVAEPRFKELGPYSDFASFIFIAGIPVMDFTFQAHKDELLTTWYPGYHTSYDTFHSVKTFFDPNFTRHRGCAQLAGLMMRYLADSSVLPFNIRRMVLSLKTGLEDLASNAGVDLPEEELTNVFQNVKRFLKATDDWYDRFSMMDKQNPMNVRMFNDQMMNLEKATTFLPPRDPNEYFTRHRCYLTIAALPELVFDYSMDEVKRNTEIKQHLSDLAIVIHQATDLLQTFSRP</sequence>
<feature type="domain" description="PA" evidence="3">
    <location>
        <begin position="175"/>
        <end position="265"/>
    </location>
</feature>
<dbReference type="InterPro" id="IPR039373">
    <property type="entry name" value="Peptidase_M28B"/>
</dbReference>
<keyword evidence="2" id="KW-0812">Transmembrane</keyword>
<name>A0A646QIE3_9MYRI</name>
<keyword evidence="2" id="KW-0472">Membrane</keyword>
<comment type="similarity">
    <text evidence="1">Belongs to the peptidase M28 family. M28B subfamily.</text>
</comment>
<accession>A0A646QIE3</accession>
<dbReference type="FunFam" id="3.50.30.30:FF:000045">
    <property type="entry name" value="Predicted protein"/>
    <property type="match status" value="1"/>
</dbReference>
<dbReference type="SUPFAM" id="SSF47672">
    <property type="entry name" value="Transferrin receptor-like dimerisation domain"/>
    <property type="match status" value="1"/>
</dbReference>
<dbReference type="AlphaFoldDB" id="A0A646QIE3"/>
<dbReference type="Gene3D" id="3.50.30.30">
    <property type="match status" value="1"/>
</dbReference>
<dbReference type="Gene3D" id="1.20.930.40">
    <property type="entry name" value="Transferrin receptor-like, dimerisation domain"/>
    <property type="match status" value="1"/>
</dbReference>
<evidence type="ECO:0000259" key="4">
    <source>
        <dbReference type="Pfam" id="PF04389"/>
    </source>
</evidence>
<dbReference type="PANTHER" id="PTHR10404">
    <property type="entry name" value="N-ACETYLATED-ALPHA-LINKED ACIDIC DIPEPTIDASE"/>
    <property type="match status" value="1"/>
</dbReference>
<dbReference type="FunFam" id="3.40.630.10:FF:000101">
    <property type="entry name" value="N-acetylated alpha-linked acidic dipeptidase like 1"/>
    <property type="match status" value="1"/>
</dbReference>
<evidence type="ECO:0000313" key="5">
    <source>
        <dbReference type="EMBL" id="MUP40845.1"/>
    </source>
</evidence>
<dbReference type="Gene3D" id="3.40.630.10">
    <property type="entry name" value="Zn peptidases"/>
    <property type="match status" value="1"/>
</dbReference>
<dbReference type="Pfam" id="PF02225">
    <property type="entry name" value="PA"/>
    <property type="match status" value="1"/>
</dbReference>
<evidence type="ECO:0000259" key="3">
    <source>
        <dbReference type="Pfam" id="PF02225"/>
    </source>
</evidence>
<dbReference type="Pfam" id="PF04389">
    <property type="entry name" value="Peptidase_M28"/>
    <property type="match status" value="1"/>
</dbReference>
<dbReference type="InterPro" id="IPR046450">
    <property type="entry name" value="PA_dom_sf"/>
</dbReference>
<dbReference type="CDD" id="cd08022">
    <property type="entry name" value="M28_PSMA_like"/>
    <property type="match status" value="1"/>
</dbReference>
<evidence type="ECO:0000256" key="1">
    <source>
        <dbReference type="ARBA" id="ARBA00005634"/>
    </source>
</evidence>
<proteinExistence type="inferred from homology"/>
<dbReference type="PANTHER" id="PTHR10404:SF74">
    <property type="entry name" value="AMINOPEPTIDASE NAALADL1-LIKE"/>
    <property type="match status" value="1"/>
</dbReference>
<keyword evidence="2" id="KW-1133">Transmembrane helix</keyword>
<protein>
    <submittedName>
        <fullName evidence="5">N-acetylated-alpha-linked acidic dipeptidase 2</fullName>
    </submittedName>
</protein>
<dbReference type="SUPFAM" id="SSF53187">
    <property type="entry name" value="Zn-dependent exopeptidases"/>
    <property type="match status" value="1"/>
</dbReference>
<dbReference type="InterPro" id="IPR036757">
    <property type="entry name" value="TFR-like_dimer_dom_sf"/>
</dbReference>